<organism evidence="1 2">
    <name type="scientific">Tanacetum coccineum</name>
    <dbReference type="NCBI Taxonomy" id="301880"/>
    <lineage>
        <taxon>Eukaryota</taxon>
        <taxon>Viridiplantae</taxon>
        <taxon>Streptophyta</taxon>
        <taxon>Embryophyta</taxon>
        <taxon>Tracheophyta</taxon>
        <taxon>Spermatophyta</taxon>
        <taxon>Magnoliopsida</taxon>
        <taxon>eudicotyledons</taxon>
        <taxon>Gunneridae</taxon>
        <taxon>Pentapetalae</taxon>
        <taxon>asterids</taxon>
        <taxon>campanulids</taxon>
        <taxon>Asterales</taxon>
        <taxon>Asteraceae</taxon>
        <taxon>Asteroideae</taxon>
        <taxon>Anthemideae</taxon>
        <taxon>Anthemidinae</taxon>
        <taxon>Tanacetum</taxon>
    </lineage>
</organism>
<dbReference type="Proteomes" id="UP001151760">
    <property type="component" value="Unassembled WGS sequence"/>
</dbReference>
<reference evidence="1" key="2">
    <citation type="submission" date="2022-01" db="EMBL/GenBank/DDBJ databases">
        <authorList>
            <person name="Yamashiro T."/>
            <person name="Shiraishi A."/>
            <person name="Satake H."/>
            <person name="Nakayama K."/>
        </authorList>
    </citation>
    <scope>NUCLEOTIDE SEQUENCE</scope>
</reference>
<accession>A0ABQ5AP34</accession>
<sequence length="91" mass="10137">MVSHVNCFISSACRRTHCKYTAEDDIEVFSIEDPGLDWIFARDFLTRLQKLSSYASSHLKVSELAACLEKASFSSTSSHVEFSESASHLSS</sequence>
<name>A0ABQ5AP34_9ASTR</name>
<dbReference type="EMBL" id="BQNB010012376">
    <property type="protein sequence ID" value="GJT02804.1"/>
    <property type="molecule type" value="Genomic_DNA"/>
</dbReference>
<evidence type="ECO:0000313" key="1">
    <source>
        <dbReference type="EMBL" id="GJT02804.1"/>
    </source>
</evidence>
<evidence type="ECO:0000313" key="2">
    <source>
        <dbReference type="Proteomes" id="UP001151760"/>
    </source>
</evidence>
<reference evidence="1" key="1">
    <citation type="journal article" date="2022" name="Int. J. Mol. Sci.">
        <title>Draft Genome of Tanacetum Coccineum: Genomic Comparison of Closely Related Tanacetum-Family Plants.</title>
        <authorList>
            <person name="Yamashiro T."/>
            <person name="Shiraishi A."/>
            <person name="Nakayama K."/>
            <person name="Satake H."/>
        </authorList>
    </citation>
    <scope>NUCLEOTIDE SEQUENCE</scope>
</reference>
<comment type="caution">
    <text evidence="1">The sequence shown here is derived from an EMBL/GenBank/DDBJ whole genome shotgun (WGS) entry which is preliminary data.</text>
</comment>
<gene>
    <name evidence="1" type="ORF">Tco_0823973</name>
</gene>
<proteinExistence type="predicted"/>
<protein>
    <submittedName>
        <fullName evidence="1">Uncharacterized protein</fullName>
    </submittedName>
</protein>
<keyword evidence="2" id="KW-1185">Reference proteome</keyword>